<evidence type="ECO:0000256" key="5">
    <source>
        <dbReference type="SAM" id="MobiDB-lite"/>
    </source>
</evidence>
<evidence type="ECO:0000313" key="8">
    <source>
        <dbReference type="Proteomes" id="UP000821837"/>
    </source>
</evidence>
<protein>
    <recommendedName>
        <fullName evidence="6">THAP-type domain-containing protein</fullName>
    </recommendedName>
</protein>
<keyword evidence="2" id="KW-0863">Zinc-finger</keyword>
<dbReference type="GO" id="GO:0008270">
    <property type="term" value="F:zinc ion binding"/>
    <property type="evidence" value="ECO:0007669"/>
    <property type="project" value="UniProtKB-KW"/>
</dbReference>
<dbReference type="VEuPathDB" id="VectorBase:RSAN_058371"/>
<name>A0A9D4QB44_RHISA</name>
<dbReference type="Pfam" id="PF05485">
    <property type="entry name" value="THAP"/>
    <property type="match status" value="1"/>
</dbReference>
<reference evidence="7" key="2">
    <citation type="submission" date="2021-09" db="EMBL/GenBank/DDBJ databases">
        <authorList>
            <person name="Jia N."/>
            <person name="Wang J."/>
            <person name="Shi W."/>
            <person name="Du L."/>
            <person name="Sun Y."/>
            <person name="Zhan W."/>
            <person name="Jiang J."/>
            <person name="Wang Q."/>
            <person name="Zhang B."/>
            <person name="Ji P."/>
            <person name="Sakyi L.B."/>
            <person name="Cui X."/>
            <person name="Yuan T."/>
            <person name="Jiang B."/>
            <person name="Yang W."/>
            <person name="Lam T.T.-Y."/>
            <person name="Chang Q."/>
            <person name="Ding S."/>
            <person name="Wang X."/>
            <person name="Zhu J."/>
            <person name="Ruan X."/>
            <person name="Zhao L."/>
            <person name="Wei J."/>
            <person name="Que T."/>
            <person name="Du C."/>
            <person name="Cheng J."/>
            <person name="Dai P."/>
            <person name="Han X."/>
            <person name="Huang E."/>
            <person name="Gao Y."/>
            <person name="Liu J."/>
            <person name="Shao H."/>
            <person name="Ye R."/>
            <person name="Li L."/>
            <person name="Wei W."/>
            <person name="Wang X."/>
            <person name="Wang C."/>
            <person name="Huo Q."/>
            <person name="Li W."/>
            <person name="Guo W."/>
            <person name="Chen H."/>
            <person name="Chen S."/>
            <person name="Zhou L."/>
            <person name="Zhou L."/>
            <person name="Ni X."/>
            <person name="Tian J."/>
            <person name="Zhou Y."/>
            <person name="Sheng Y."/>
            <person name="Liu T."/>
            <person name="Pan Y."/>
            <person name="Xia L."/>
            <person name="Li J."/>
            <person name="Zhao F."/>
            <person name="Cao W."/>
        </authorList>
    </citation>
    <scope>NUCLEOTIDE SEQUENCE</scope>
    <source>
        <strain evidence="7">Rsan-2018</strain>
        <tissue evidence="7">Larvae</tissue>
    </source>
</reference>
<evidence type="ECO:0000256" key="4">
    <source>
        <dbReference type="ARBA" id="ARBA00023125"/>
    </source>
</evidence>
<keyword evidence="1" id="KW-0479">Metal-binding</keyword>
<feature type="domain" description="THAP-type" evidence="6">
    <location>
        <begin position="10"/>
        <end position="71"/>
    </location>
</feature>
<organism evidence="7 8">
    <name type="scientific">Rhipicephalus sanguineus</name>
    <name type="common">Brown dog tick</name>
    <name type="synonym">Ixodes sanguineus</name>
    <dbReference type="NCBI Taxonomy" id="34632"/>
    <lineage>
        <taxon>Eukaryota</taxon>
        <taxon>Metazoa</taxon>
        <taxon>Ecdysozoa</taxon>
        <taxon>Arthropoda</taxon>
        <taxon>Chelicerata</taxon>
        <taxon>Arachnida</taxon>
        <taxon>Acari</taxon>
        <taxon>Parasitiformes</taxon>
        <taxon>Ixodida</taxon>
        <taxon>Ixodoidea</taxon>
        <taxon>Ixodidae</taxon>
        <taxon>Rhipicephalinae</taxon>
        <taxon>Rhipicephalus</taxon>
        <taxon>Rhipicephalus</taxon>
    </lineage>
</organism>
<evidence type="ECO:0000256" key="3">
    <source>
        <dbReference type="ARBA" id="ARBA00022833"/>
    </source>
</evidence>
<keyword evidence="8" id="KW-1185">Reference proteome</keyword>
<comment type="caution">
    <text evidence="7">The sequence shown here is derived from an EMBL/GenBank/DDBJ whole genome shotgun (WGS) entry which is preliminary data.</text>
</comment>
<accession>A0A9D4QB44</accession>
<dbReference type="InterPro" id="IPR006612">
    <property type="entry name" value="THAP_Znf"/>
</dbReference>
<dbReference type="AlphaFoldDB" id="A0A9D4QB44"/>
<proteinExistence type="predicted"/>
<feature type="compositionally biased region" description="Basic and acidic residues" evidence="5">
    <location>
        <begin position="98"/>
        <end position="107"/>
    </location>
</feature>
<keyword evidence="3" id="KW-0862">Zinc</keyword>
<reference evidence="7" key="1">
    <citation type="journal article" date="2020" name="Cell">
        <title>Large-Scale Comparative Analyses of Tick Genomes Elucidate Their Genetic Diversity and Vector Capacities.</title>
        <authorList>
            <consortium name="Tick Genome and Microbiome Consortium (TIGMIC)"/>
            <person name="Jia N."/>
            <person name="Wang J."/>
            <person name="Shi W."/>
            <person name="Du L."/>
            <person name="Sun Y."/>
            <person name="Zhan W."/>
            <person name="Jiang J.F."/>
            <person name="Wang Q."/>
            <person name="Zhang B."/>
            <person name="Ji P."/>
            <person name="Bell-Sakyi L."/>
            <person name="Cui X.M."/>
            <person name="Yuan T.T."/>
            <person name="Jiang B.G."/>
            <person name="Yang W.F."/>
            <person name="Lam T.T."/>
            <person name="Chang Q.C."/>
            <person name="Ding S.J."/>
            <person name="Wang X.J."/>
            <person name="Zhu J.G."/>
            <person name="Ruan X.D."/>
            <person name="Zhao L."/>
            <person name="Wei J.T."/>
            <person name="Ye R.Z."/>
            <person name="Que T.C."/>
            <person name="Du C.H."/>
            <person name="Zhou Y.H."/>
            <person name="Cheng J.X."/>
            <person name="Dai P.F."/>
            <person name="Guo W.B."/>
            <person name="Han X.H."/>
            <person name="Huang E.J."/>
            <person name="Li L.F."/>
            <person name="Wei W."/>
            <person name="Gao Y.C."/>
            <person name="Liu J.Z."/>
            <person name="Shao H.Z."/>
            <person name="Wang X."/>
            <person name="Wang C.C."/>
            <person name="Yang T.C."/>
            <person name="Huo Q.B."/>
            <person name="Li W."/>
            <person name="Chen H.Y."/>
            <person name="Chen S.E."/>
            <person name="Zhou L.G."/>
            <person name="Ni X.B."/>
            <person name="Tian J.H."/>
            <person name="Sheng Y."/>
            <person name="Liu T."/>
            <person name="Pan Y.S."/>
            <person name="Xia L.Y."/>
            <person name="Li J."/>
            <person name="Zhao F."/>
            <person name="Cao W.C."/>
        </authorList>
    </citation>
    <scope>NUCLEOTIDE SEQUENCE</scope>
    <source>
        <strain evidence="7">Rsan-2018</strain>
    </source>
</reference>
<dbReference type="EMBL" id="JABSTV010001247">
    <property type="protein sequence ID" value="KAH7972009.1"/>
    <property type="molecule type" value="Genomic_DNA"/>
</dbReference>
<sequence length="135" mass="15245">MSKRRTDSHCFAAGCRSGNPGAPKASLFTAPRDDDLHRKCEPNLRRDDKPLTETSAVCEHHFEPRYILLEYVHVINGCDVRIPREKPLSSVPFRRARPSKDPGDEKQPNLLKQQAENGEGLMHLTKCATAVKWKA</sequence>
<gene>
    <name evidence="7" type="ORF">HPB52_004997</name>
</gene>
<evidence type="ECO:0000259" key="6">
    <source>
        <dbReference type="Pfam" id="PF05485"/>
    </source>
</evidence>
<feature type="region of interest" description="Disordered" evidence="5">
    <location>
        <begin position="89"/>
        <end position="118"/>
    </location>
</feature>
<evidence type="ECO:0000313" key="7">
    <source>
        <dbReference type="EMBL" id="KAH7972009.1"/>
    </source>
</evidence>
<evidence type="ECO:0000256" key="2">
    <source>
        <dbReference type="ARBA" id="ARBA00022771"/>
    </source>
</evidence>
<dbReference type="Proteomes" id="UP000821837">
    <property type="component" value="Chromosome 11"/>
</dbReference>
<keyword evidence="4" id="KW-0238">DNA-binding</keyword>
<evidence type="ECO:0000256" key="1">
    <source>
        <dbReference type="ARBA" id="ARBA00022723"/>
    </source>
</evidence>
<dbReference type="SUPFAM" id="SSF57716">
    <property type="entry name" value="Glucocorticoid receptor-like (DNA-binding domain)"/>
    <property type="match status" value="1"/>
</dbReference>
<dbReference type="GO" id="GO:0003677">
    <property type="term" value="F:DNA binding"/>
    <property type="evidence" value="ECO:0007669"/>
    <property type="project" value="UniProtKB-KW"/>
</dbReference>